<comment type="caution">
    <text evidence="2">The sequence shown here is derived from an EMBL/GenBank/DDBJ whole genome shotgun (WGS) entry which is preliminary data.</text>
</comment>
<sequence length="108" mass="11592">MKRFLLISAFLLSSLPLVSHAYTECAPMRLTKVWSDVDGNFFIAVNGGYLNGAIRATANPALSKPAIAIAIAAYMANRKVIVRYSRDGVNCDAPVWDEVIGSIGMAGD</sequence>
<keyword evidence="1" id="KW-0732">Signal</keyword>
<feature type="chain" id="PRO_5012196607" evidence="1">
    <location>
        <begin position="22"/>
        <end position="108"/>
    </location>
</feature>
<feature type="signal peptide" evidence="1">
    <location>
        <begin position="1"/>
        <end position="21"/>
    </location>
</feature>
<gene>
    <name evidence="2" type="ORF">CDN99_20070</name>
</gene>
<dbReference type="Proteomes" id="UP000197468">
    <property type="component" value="Unassembled WGS sequence"/>
</dbReference>
<accession>A0A246J331</accession>
<reference evidence="2 3" key="1">
    <citation type="journal article" date="2008" name="Int. J. Syst. Evol. Microbiol.">
        <title>Description of Roseateles aquatilis sp. nov. and Roseateles terrae sp. nov., in the class Betaproteobacteria, and emended description of the genus Roseateles.</title>
        <authorList>
            <person name="Gomila M."/>
            <person name="Bowien B."/>
            <person name="Falsen E."/>
            <person name="Moore E.R."/>
            <person name="Lalucat J."/>
        </authorList>
    </citation>
    <scope>NUCLEOTIDE SEQUENCE [LARGE SCALE GENOMIC DNA]</scope>
    <source>
        <strain evidence="2 3">CCUG 48205</strain>
    </source>
</reference>
<dbReference type="RefSeq" id="WP_088386663.1">
    <property type="nucleotide sequence ID" value="NZ_NIOF01000010.1"/>
</dbReference>
<protein>
    <submittedName>
        <fullName evidence="2">Uncharacterized protein</fullName>
    </submittedName>
</protein>
<keyword evidence="3" id="KW-1185">Reference proteome</keyword>
<organism evidence="2 3">
    <name type="scientific">Roseateles aquatilis</name>
    <dbReference type="NCBI Taxonomy" id="431061"/>
    <lineage>
        <taxon>Bacteria</taxon>
        <taxon>Pseudomonadati</taxon>
        <taxon>Pseudomonadota</taxon>
        <taxon>Betaproteobacteria</taxon>
        <taxon>Burkholderiales</taxon>
        <taxon>Sphaerotilaceae</taxon>
        <taxon>Roseateles</taxon>
    </lineage>
</organism>
<evidence type="ECO:0000256" key="1">
    <source>
        <dbReference type="SAM" id="SignalP"/>
    </source>
</evidence>
<dbReference type="EMBL" id="NIOF01000010">
    <property type="protein sequence ID" value="OWQ86995.1"/>
    <property type="molecule type" value="Genomic_DNA"/>
</dbReference>
<name>A0A246J331_9BURK</name>
<evidence type="ECO:0000313" key="2">
    <source>
        <dbReference type="EMBL" id="OWQ86995.1"/>
    </source>
</evidence>
<proteinExistence type="predicted"/>
<evidence type="ECO:0000313" key="3">
    <source>
        <dbReference type="Proteomes" id="UP000197468"/>
    </source>
</evidence>
<dbReference type="AlphaFoldDB" id="A0A246J331"/>